<evidence type="ECO:0000313" key="1">
    <source>
        <dbReference type="EMBL" id="ANW97733.1"/>
    </source>
</evidence>
<protein>
    <submittedName>
        <fullName evidence="1">Uncharacterized protein</fullName>
    </submittedName>
</protein>
<dbReference type="AlphaFoldDB" id="A0A1B1YAD1"/>
<gene>
    <name evidence="1" type="ORF">CSTERTH_01140</name>
</gene>
<name>A0A1B1YAD1_THEST</name>
<dbReference type="Proteomes" id="UP000092971">
    <property type="component" value="Chromosome"/>
</dbReference>
<dbReference type="EMBL" id="CP014672">
    <property type="protein sequence ID" value="ANW97733.1"/>
    <property type="molecule type" value="Genomic_DNA"/>
</dbReference>
<reference evidence="1 2" key="1">
    <citation type="submission" date="2016-02" db="EMBL/GenBank/DDBJ databases">
        <title>Comparison of Clostridium stercorarium subspecies using comparative genomics and transcriptomics.</title>
        <authorList>
            <person name="Schellenberg J."/>
            <person name="Thallinger G."/>
            <person name="Levin D.B."/>
            <person name="Zhang X."/>
            <person name="Alvare G."/>
            <person name="Fristensky B."/>
            <person name="Sparling R."/>
        </authorList>
    </citation>
    <scope>NUCLEOTIDE SEQUENCE [LARGE SCALE GENOMIC DNA]</scope>
    <source>
        <strain evidence="1 2">DSM 2910</strain>
    </source>
</reference>
<accession>A0A1B1YAD1</accession>
<organism evidence="1 2">
    <name type="scientific">Thermoclostridium stercorarium subsp. thermolacticum DSM 2910</name>
    <dbReference type="NCBI Taxonomy" id="1121336"/>
    <lineage>
        <taxon>Bacteria</taxon>
        <taxon>Bacillati</taxon>
        <taxon>Bacillota</taxon>
        <taxon>Clostridia</taxon>
        <taxon>Eubacteriales</taxon>
        <taxon>Oscillospiraceae</taxon>
        <taxon>Thermoclostridium</taxon>
    </lineage>
</organism>
<sequence>MIDEFFNYIKSLPEETIIKNGHFQLVWLINYGNPRDLHNSKRWIDNRFNNEFGEKIKEINKRARAEYLNK</sequence>
<proteinExistence type="predicted"/>
<evidence type="ECO:0000313" key="2">
    <source>
        <dbReference type="Proteomes" id="UP000092971"/>
    </source>
</evidence>